<sequence length="203" mass="21658">MRPVNLGAGLAATAAALLLASVANAAAPPAPPLSLIDARLIESLRTILKSETVTVTLRARRADIGEAEIVALDRQWTKERSQQRQPLVARIMASPLSSYLRSVEAASLGLIGKIIVFDRRGLNAGLSAVSSDYWQGDEDKWAKTVPVGPGAVFVDQPEWDPEHAVWLVQVDLAIPDPDGGEPLGGASFDVNLTELERRHAAGL</sequence>
<comment type="caution">
    <text evidence="2">The sequence shown here is derived from an EMBL/GenBank/DDBJ whole genome shotgun (WGS) entry which is preliminary data.</text>
</comment>
<organism evidence="2 3">
    <name type="scientific">Benzoatithermus flavus</name>
    <dbReference type="NCBI Taxonomy" id="3108223"/>
    <lineage>
        <taxon>Bacteria</taxon>
        <taxon>Pseudomonadati</taxon>
        <taxon>Pseudomonadota</taxon>
        <taxon>Alphaproteobacteria</taxon>
        <taxon>Geminicoccales</taxon>
        <taxon>Geminicoccaceae</taxon>
        <taxon>Benzoatithermus</taxon>
    </lineage>
</organism>
<dbReference type="Proteomes" id="UP001375743">
    <property type="component" value="Unassembled WGS sequence"/>
</dbReference>
<keyword evidence="3" id="KW-1185">Reference proteome</keyword>
<gene>
    <name evidence="2" type="ORF">U1T56_17705</name>
</gene>
<dbReference type="EMBL" id="JBBLZC010000020">
    <property type="protein sequence ID" value="MEK0084993.1"/>
    <property type="molecule type" value="Genomic_DNA"/>
</dbReference>
<reference evidence="2 3" key="1">
    <citation type="submission" date="2024-01" db="EMBL/GenBank/DDBJ databases">
        <title>Multi-omics insights into the function and evolution of sodium benzoate biodegradation pathways in Benzoatithermus flavus gen. nov., sp. nov. from hot spring.</title>
        <authorList>
            <person name="Hu C.-J."/>
            <person name="Li W.-J."/>
        </authorList>
    </citation>
    <scope>NUCLEOTIDE SEQUENCE [LARGE SCALE GENOMIC DNA]</scope>
    <source>
        <strain evidence="2 3">SYSU G07066</strain>
    </source>
</reference>
<evidence type="ECO:0000256" key="1">
    <source>
        <dbReference type="SAM" id="SignalP"/>
    </source>
</evidence>
<keyword evidence="1" id="KW-0732">Signal</keyword>
<evidence type="ECO:0000313" key="2">
    <source>
        <dbReference type="EMBL" id="MEK0084993.1"/>
    </source>
</evidence>
<evidence type="ECO:0000313" key="3">
    <source>
        <dbReference type="Proteomes" id="UP001375743"/>
    </source>
</evidence>
<feature type="signal peptide" evidence="1">
    <location>
        <begin position="1"/>
        <end position="25"/>
    </location>
</feature>
<dbReference type="RefSeq" id="WP_418160841.1">
    <property type="nucleotide sequence ID" value="NZ_JBBLZC010000020.1"/>
</dbReference>
<proteinExistence type="predicted"/>
<accession>A0ABU8XX38</accession>
<name>A0ABU8XX38_9PROT</name>
<protein>
    <submittedName>
        <fullName evidence="2">Uncharacterized protein</fullName>
    </submittedName>
</protein>
<feature type="chain" id="PRO_5046473831" evidence="1">
    <location>
        <begin position="26"/>
        <end position="203"/>
    </location>
</feature>